<keyword evidence="2" id="KW-0813">Transport</keyword>
<dbReference type="GO" id="GO:0016020">
    <property type="term" value="C:membrane"/>
    <property type="evidence" value="ECO:0007669"/>
    <property type="project" value="UniProtKB-SubCell"/>
</dbReference>
<feature type="transmembrane region" description="Helical" evidence="6">
    <location>
        <begin position="317"/>
        <end position="339"/>
    </location>
</feature>
<evidence type="ECO:0000256" key="4">
    <source>
        <dbReference type="ARBA" id="ARBA00022989"/>
    </source>
</evidence>
<dbReference type="InterPro" id="IPR037272">
    <property type="entry name" value="SNS_sf"/>
</dbReference>
<evidence type="ECO:0000256" key="5">
    <source>
        <dbReference type="ARBA" id="ARBA00023136"/>
    </source>
</evidence>
<evidence type="ECO:0000256" key="1">
    <source>
        <dbReference type="ARBA" id="ARBA00004141"/>
    </source>
</evidence>
<comment type="caution">
    <text evidence="7">The sequence shown here is derived from an EMBL/GenBank/DDBJ whole genome shotgun (WGS) entry which is preliminary data.</text>
</comment>
<dbReference type="Pfam" id="PF00209">
    <property type="entry name" value="SNF"/>
    <property type="match status" value="2"/>
</dbReference>
<feature type="transmembrane region" description="Helical" evidence="6">
    <location>
        <begin position="225"/>
        <end position="242"/>
    </location>
</feature>
<evidence type="ECO:0000256" key="6">
    <source>
        <dbReference type="SAM" id="Phobius"/>
    </source>
</evidence>
<dbReference type="AlphaFoldDB" id="A0A937F3Y9"/>
<dbReference type="EMBL" id="JAESIY010000003">
    <property type="protein sequence ID" value="MBL3655911.1"/>
    <property type="molecule type" value="Genomic_DNA"/>
</dbReference>
<accession>A0A937F3Y9</accession>
<protein>
    <submittedName>
        <fullName evidence="7">Sodium-dependent transporter</fullName>
    </submittedName>
</protein>
<feature type="transmembrane region" description="Helical" evidence="6">
    <location>
        <begin position="465"/>
        <end position="484"/>
    </location>
</feature>
<feature type="transmembrane region" description="Helical" evidence="6">
    <location>
        <begin position="254"/>
        <end position="279"/>
    </location>
</feature>
<proteinExistence type="predicted"/>
<dbReference type="RefSeq" id="WP_202243585.1">
    <property type="nucleotide sequence ID" value="NZ_JAESIY010000003.1"/>
</dbReference>
<feature type="transmembrane region" description="Helical" evidence="6">
    <location>
        <begin position="91"/>
        <end position="124"/>
    </location>
</feature>
<keyword evidence="3 6" id="KW-0812">Transmembrane</keyword>
<dbReference type="PROSITE" id="PS50267">
    <property type="entry name" value="NA_NEUROTRAN_SYMP_3"/>
    <property type="match status" value="1"/>
</dbReference>
<feature type="transmembrane region" description="Helical" evidence="6">
    <location>
        <begin position="359"/>
        <end position="380"/>
    </location>
</feature>
<feature type="transmembrane region" description="Helical" evidence="6">
    <location>
        <begin position="144"/>
        <end position="163"/>
    </location>
</feature>
<comment type="subcellular location">
    <subcellularLocation>
        <location evidence="1">Membrane</location>
        <topology evidence="1">Multi-pass membrane protein</topology>
    </subcellularLocation>
</comment>
<keyword evidence="8" id="KW-1185">Reference proteome</keyword>
<reference evidence="7" key="1">
    <citation type="submission" date="2021-01" db="EMBL/GenBank/DDBJ databases">
        <title>Fulvivirga kasyanovii gen. nov., sp nov., a novel member of the phylum Bacteroidetes isolated from seawater in a mussel farm.</title>
        <authorList>
            <person name="Zhao L.-H."/>
            <person name="Wang Z.-J."/>
        </authorList>
    </citation>
    <scope>NUCLEOTIDE SEQUENCE</scope>
    <source>
        <strain evidence="7">2943</strain>
    </source>
</reference>
<gene>
    <name evidence="7" type="ORF">JL102_07200</name>
</gene>
<organism evidence="7 8">
    <name type="scientific">Fulvivirga sediminis</name>
    <dbReference type="NCBI Taxonomy" id="2803949"/>
    <lineage>
        <taxon>Bacteria</taxon>
        <taxon>Pseudomonadati</taxon>
        <taxon>Bacteroidota</taxon>
        <taxon>Cytophagia</taxon>
        <taxon>Cytophagales</taxon>
        <taxon>Fulvivirgaceae</taxon>
        <taxon>Fulvivirga</taxon>
    </lineage>
</organism>
<dbReference type="Proteomes" id="UP000659388">
    <property type="component" value="Unassembled WGS sequence"/>
</dbReference>
<feature type="transmembrane region" description="Helical" evidence="6">
    <location>
        <begin position="428"/>
        <end position="450"/>
    </location>
</feature>
<keyword evidence="4 6" id="KW-1133">Transmembrane helix</keyword>
<evidence type="ECO:0000256" key="3">
    <source>
        <dbReference type="ARBA" id="ARBA00022692"/>
    </source>
</evidence>
<feature type="transmembrane region" description="Helical" evidence="6">
    <location>
        <begin position="386"/>
        <end position="408"/>
    </location>
</feature>
<feature type="transmembrane region" description="Helical" evidence="6">
    <location>
        <begin position="49"/>
        <end position="70"/>
    </location>
</feature>
<keyword evidence="5 6" id="KW-0472">Membrane</keyword>
<dbReference type="InterPro" id="IPR000175">
    <property type="entry name" value="Na/ntran_symport"/>
</dbReference>
<evidence type="ECO:0000313" key="7">
    <source>
        <dbReference type="EMBL" id="MBL3655911.1"/>
    </source>
</evidence>
<dbReference type="PANTHER" id="PTHR42948">
    <property type="entry name" value="TRANSPORTER"/>
    <property type="match status" value="1"/>
</dbReference>
<feature type="transmembrane region" description="Helical" evidence="6">
    <location>
        <begin position="175"/>
        <end position="205"/>
    </location>
</feature>
<evidence type="ECO:0000313" key="8">
    <source>
        <dbReference type="Proteomes" id="UP000659388"/>
    </source>
</evidence>
<dbReference type="PRINTS" id="PR00176">
    <property type="entry name" value="NANEUSMPORT"/>
</dbReference>
<evidence type="ECO:0000256" key="2">
    <source>
        <dbReference type="ARBA" id="ARBA00022448"/>
    </source>
</evidence>
<name>A0A937F3Y9_9BACT</name>
<dbReference type="NCBIfam" id="NF037979">
    <property type="entry name" value="Na_transp"/>
    <property type="match status" value="1"/>
</dbReference>
<dbReference type="SUPFAM" id="SSF161070">
    <property type="entry name" value="SNF-like"/>
    <property type="match status" value="1"/>
</dbReference>
<sequence length="493" mass="54540">MTNTANQRFSSKLAFLLSVLGIAIGTGNIWRFPRIVAQNGSSEGAGAFIFAWIIFLFMWSIPLIIGEYALGRKFRLGLVGAFKHATEGKLTWMGAFMAFVATAITFFYSVIVGWCIYYFVYMIIAPLPINTESATMIWDNYQNSVWPLVTHAIALVVGCLAIWKGVSSIEKINKFLIPSLLIIILGCLVRALTLEGATDGIIYLFTPNWSQLGSPKIWIEALTQNAWDTGAGWGMFLTYAAYMNKKQGIVKNAFFTGIGNNTISLLSAMIIFGTVFAILSHEGGMSRTEVLNIVKTSGPASTGLTFIWMPQLFAKMFGGPVLAVLFFIGLTFAGFSSLIAQLELPTRIVIDFGVTRPKALFIVGAISYVLGIPSAINLDILTNQDFVWGVALLVSGVFFAIVLIIYGLDTIRNEENQFNNADWSINVFWKYILKIFIPVAGIILIIWFLADAAQVDQWYDPLESYSLMTCIVQWVFIISALVLLNKKINKKVA</sequence>
<dbReference type="PANTHER" id="PTHR42948:SF1">
    <property type="entry name" value="TRANSPORTER"/>
    <property type="match status" value="1"/>
</dbReference>